<keyword evidence="4 10" id="KW-0812">Transmembrane</keyword>
<keyword evidence="6 11" id="KW-0378">Hydrolase</keyword>
<evidence type="ECO:0000313" key="11">
    <source>
        <dbReference type="EMBL" id="MDP9890370.1"/>
    </source>
</evidence>
<evidence type="ECO:0000256" key="10">
    <source>
        <dbReference type="SAM" id="Phobius"/>
    </source>
</evidence>
<feature type="transmembrane region" description="Helical" evidence="10">
    <location>
        <begin position="99"/>
        <end position="118"/>
    </location>
</feature>
<evidence type="ECO:0000256" key="4">
    <source>
        <dbReference type="ARBA" id="ARBA00022692"/>
    </source>
</evidence>
<proteinExistence type="inferred from homology"/>
<reference evidence="11 12" key="1">
    <citation type="submission" date="2023-07" db="EMBL/GenBank/DDBJ databases">
        <title>Sorghum-associated microbial communities from plants grown in Nebraska, USA.</title>
        <authorList>
            <person name="Schachtman D."/>
        </authorList>
    </citation>
    <scope>NUCLEOTIDE SEQUENCE [LARGE SCALE GENOMIC DNA]</scope>
    <source>
        <strain evidence="11 12">CC222</strain>
    </source>
</reference>
<name>A0ABT9RYN9_9MICC</name>
<dbReference type="EMBL" id="JAUSRE010000027">
    <property type="protein sequence ID" value="MDP9890370.1"/>
    <property type="molecule type" value="Genomic_DNA"/>
</dbReference>
<feature type="transmembrane region" description="Helical" evidence="10">
    <location>
        <begin position="73"/>
        <end position="92"/>
    </location>
</feature>
<keyword evidence="12" id="KW-1185">Reference proteome</keyword>
<protein>
    <submittedName>
        <fullName evidence="11">Signal peptidase II</fullName>
        <ecNumber evidence="11">3.4.23.36</ecNumber>
    </submittedName>
</protein>
<keyword evidence="8 10" id="KW-0472">Membrane</keyword>
<keyword evidence="3" id="KW-0645">Protease</keyword>
<gene>
    <name evidence="11" type="ORF">J2X98_003984</name>
</gene>
<evidence type="ECO:0000256" key="7">
    <source>
        <dbReference type="ARBA" id="ARBA00022989"/>
    </source>
</evidence>
<comment type="similarity">
    <text evidence="1 9">Belongs to the peptidase A8 family.</text>
</comment>
<comment type="caution">
    <text evidence="11">The sequence shown here is derived from an EMBL/GenBank/DDBJ whole genome shotgun (WGS) entry which is preliminary data.</text>
</comment>
<evidence type="ECO:0000256" key="5">
    <source>
        <dbReference type="ARBA" id="ARBA00022750"/>
    </source>
</evidence>
<keyword evidence="5" id="KW-0064">Aspartyl protease</keyword>
<organism evidence="11 12">
    <name type="scientific">Pseudarthrobacter enclensis</name>
    <dbReference type="NCBI Taxonomy" id="993070"/>
    <lineage>
        <taxon>Bacteria</taxon>
        <taxon>Bacillati</taxon>
        <taxon>Actinomycetota</taxon>
        <taxon>Actinomycetes</taxon>
        <taxon>Micrococcales</taxon>
        <taxon>Micrococcaceae</taxon>
        <taxon>Pseudarthrobacter</taxon>
    </lineage>
</organism>
<dbReference type="InterPro" id="IPR001872">
    <property type="entry name" value="Peptidase_A8"/>
</dbReference>
<keyword evidence="2" id="KW-1003">Cell membrane</keyword>
<dbReference type="RefSeq" id="WP_286404877.1">
    <property type="nucleotide sequence ID" value="NZ_JAUSRE010000027.1"/>
</dbReference>
<dbReference type="PRINTS" id="PR00781">
    <property type="entry name" value="LIPOSIGPTASE"/>
</dbReference>
<dbReference type="Pfam" id="PF01252">
    <property type="entry name" value="Peptidase_A8"/>
    <property type="match status" value="1"/>
</dbReference>
<feature type="transmembrane region" description="Helical" evidence="10">
    <location>
        <begin position="15"/>
        <end position="35"/>
    </location>
</feature>
<evidence type="ECO:0000313" key="12">
    <source>
        <dbReference type="Proteomes" id="UP001226577"/>
    </source>
</evidence>
<dbReference type="Proteomes" id="UP001226577">
    <property type="component" value="Unassembled WGS sequence"/>
</dbReference>
<evidence type="ECO:0000256" key="8">
    <source>
        <dbReference type="ARBA" id="ARBA00023136"/>
    </source>
</evidence>
<evidence type="ECO:0000256" key="3">
    <source>
        <dbReference type="ARBA" id="ARBA00022670"/>
    </source>
</evidence>
<accession>A0ABT9RYN9</accession>
<evidence type="ECO:0000256" key="2">
    <source>
        <dbReference type="ARBA" id="ARBA00022475"/>
    </source>
</evidence>
<sequence>MSVLGSEHSSAARSVLVFSAAALAVTDLLVKAALVQALGHDRHNTDFGLFTVWLAYDTGAGFSPLSWLPPGALVLGAVLLVAVLAAALVRSAPRLRKPALSAAALLLGGALGNLADLLDGAGVVDYLHTGWLPSSNLAGVFVVAGAGLLVLGTVRGAVREGQ</sequence>
<dbReference type="EC" id="3.4.23.36" evidence="11"/>
<evidence type="ECO:0000256" key="6">
    <source>
        <dbReference type="ARBA" id="ARBA00022801"/>
    </source>
</evidence>
<keyword evidence="7 10" id="KW-1133">Transmembrane helix</keyword>
<evidence type="ECO:0000256" key="1">
    <source>
        <dbReference type="ARBA" id="ARBA00006139"/>
    </source>
</evidence>
<dbReference type="PANTHER" id="PTHR33695">
    <property type="entry name" value="LIPOPROTEIN SIGNAL PEPTIDASE"/>
    <property type="match status" value="1"/>
</dbReference>
<evidence type="ECO:0000256" key="9">
    <source>
        <dbReference type="RuleBase" id="RU004181"/>
    </source>
</evidence>
<dbReference type="PANTHER" id="PTHR33695:SF1">
    <property type="entry name" value="LIPOPROTEIN SIGNAL PEPTIDASE"/>
    <property type="match status" value="1"/>
</dbReference>
<dbReference type="GO" id="GO:0004190">
    <property type="term" value="F:aspartic-type endopeptidase activity"/>
    <property type="evidence" value="ECO:0007669"/>
    <property type="project" value="UniProtKB-EC"/>
</dbReference>
<feature type="transmembrane region" description="Helical" evidence="10">
    <location>
        <begin position="138"/>
        <end position="158"/>
    </location>
</feature>